<dbReference type="Proteomes" id="UP000887574">
    <property type="component" value="Unplaced"/>
</dbReference>
<dbReference type="WBParaSite" id="jg11055">
    <property type="protein sequence ID" value="jg11055"/>
    <property type="gene ID" value="jg11055"/>
</dbReference>
<reference evidence="3" key="1">
    <citation type="submission" date="2022-11" db="UniProtKB">
        <authorList>
            <consortium name="WormBaseParasite"/>
        </authorList>
    </citation>
    <scope>IDENTIFICATION</scope>
</reference>
<keyword evidence="2" id="KW-1185">Reference proteome</keyword>
<protein>
    <submittedName>
        <fullName evidence="3">Uncharacterized protein</fullName>
    </submittedName>
</protein>
<organism evidence="2 3">
    <name type="scientific">Ditylenchus dipsaci</name>
    <dbReference type="NCBI Taxonomy" id="166011"/>
    <lineage>
        <taxon>Eukaryota</taxon>
        <taxon>Metazoa</taxon>
        <taxon>Ecdysozoa</taxon>
        <taxon>Nematoda</taxon>
        <taxon>Chromadorea</taxon>
        <taxon>Rhabditida</taxon>
        <taxon>Tylenchina</taxon>
        <taxon>Tylenchomorpha</taxon>
        <taxon>Sphaerularioidea</taxon>
        <taxon>Anguinidae</taxon>
        <taxon>Anguininae</taxon>
        <taxon>Ditylenchus</taxon>
    </lineage>
</organism>
<evidence type="ECO:0000313" key="3">
    <source>
        <dbReference type="WBParaSite" id="jg11055"/>
    </source>
</evidence>
<sequence>MEEIQSRLAFVSCVRQLELVKKAPYCHYLRPSIEQFQTLDFAKFDAICKLGYDYGTVRLSELVKSNENIKSVMNPDKLKFFSKASVRHTKHEVNRSSLHNSFTDLAAQISRIPPRHHGSLKSLADSSAFGDADWDEEEDEMTPDEERRPSDSTEVGEEGEDDLRILTPRI</sequence>
<feature type="region of interest" description="Disordered" evidence="1">
    <location>
        <begin position="116"/>
        <end position="170"/>
    </location>
</feature>
<name>A0A915CQI2_9BILA</name>
<evidence type="ECO:0000313" key="2">
    <source>
        <dbReference type="Proteomes" id="UP000887574"/>
    </source>
</evidence>
<evidence type="ECO:0000256" key="1">
    <source>
        <dbReference type="SAM" id="MobiDB-lite"/>
    </source>
</evidence>
<dbReference type="AlphaFoldDB" id="A0A915CQI2"/>
<feature type="compositionally biased region" description="Acidic residues" evidence="1">
    <location>
        <begin position="132"/>
        <end position="143"/>
    </location>
</feature>
<proteinExistence type="predicted"/>
<accession>A0A915CQI2</accession>